<proteinExistence type="predicted"/>
<dbReference type="EMBL" id="BJZV01000015">
    <property type="protein sequence ID" value="GEP11096.1"/>
    <property type="molecule type" value="Genomic_DNA"/>
</dbReference>
<comment type="caution">
    <text evidence="1">The sequence shown here is derived from an EMBL/GenBank/DDBJ whole genome shotgun (WGS) entry which is preliminary data.</text>
</comment>
<dbReference type="OrthoDB" id="8005733at2"/>
<dbReference type="Proteomes" id="UP000321750">
    <property type="component" value="Unassembled WGS sequence"/>
</dbReference>
<evidence type="ECO:0000313" key="1">
    <source>
        <dbReference type="EMBL" id="GEP11096.1"/>
    </source>
</evidence>
<keyword evidence="2" id="KW-1185">Reference proteome</keyword>
<dbReference type="AlphaFoldDB" id="A0A512JM98"/>
<reference evidence="1 2" key="1">
    <citation type="submission" date="2019-07" db="EMBL/GenBank/DDBJ databases">
        <title>Whole genome shotgun sequence of Methylobacterium gnaphalii NBRC 107716.</title>
        <authorList>
            <person name="Hosoyama A."/>
            <person name="Uohara A."/>
            <person name="Ohji S."/>
            <person name="Ichikawa N."/>
        </authorList>
    </citation>
    <scope>NUCLEOTIDE SEQUENCE [LARGE SCALE GENOMIC DNA]</scope>
    <source>
        <strain evidence="1 2">NBRC 107716</strain>
    </source>
</reference>
<organism evidence="1 2">
    <name type="scientific">Methylobacterium gnaphalii</name>
    <dbReference type="NCBI Taxonomy" id="1010610"/>
    <lineage>
        <taxon>Bacteria</taxon>
        <taxon>Pseudomonadati</taxon>
        <taxon>Pseudomonadota</taxon>
        <taxon>Alphaproteobacteria</taxon>
        <taxon>Hyphomicrobiales</taxon>
        <taxon>Methylobacteriaceae</taxon>
        <taxon>Methylobacterium</taxon>
    </lineage>
</organism>
<sequence length="69" mass="7675">MSATLEQPTVRSSTYRVLVLKPDGTVVDTRALFAADDDEAMALAKSMVRGHAVELWDDLRFIEHFPPEG</sequence>
<dbReference type="RefSeq" id="WP_147047504.1">
    <property type="nucleotide sequence ID" value="NZ_BJZV01000015.1"/>
</dbReference>
<gene>
    <name evidence="1" type="ORF">MGN01_29410</name>
</gene>
<accession>A0A512JM98</accession>
<evidence type="ECO:0000313" key="2">
    <source>
        <dbReference type="Proteomes" id="UP000321750"/>
    </source>
</evidence>
<name>A0A512JM98_9HYPH</name>
<protein>
    <submittedName>
        <fullName evidence="1">Uncharacterized protein</fullName>
    </submittedName>
</protein>